<keyword evidence="5" id="KW-1185">Reference proteome</keyword>
<reference evidence="4" key="1">
    <citation type="journal article" date="2020" name="Stud. Mycol.">
        <title>101 Dothideomycetes genomes: a test case for predicting lifestyles and emergence of pathogens.</title>
        <authorList>
            <person name="Haridas S."/>
            <person name="Albert R."/>
            <person name="Binder M."/>
            <person name="Bloem J."/>
            <person name="Labutti K."/>
            <person name="Salamov A."/>
            <person name="Andreopoulos B."/>
            <person name="Baker S."/>
            <person name="Barry K."/>
            <person name="Bills G."/>
            <person name="Bluhm B."/>
            <person name="Cannon C."/>
            <person name="Castanera R."/>
            <person name="Culley D."/>
            <person name="Daum C."/>
            <person name="Ezra D."/>
            <person name="Gonzalez J."/>
            <person name="Henrissat B."/>
            <person name="Kuo A."/>
            <person name="Liang C."/>
            <person name="Lipzen A."/>
            <person name="Lutzoni F."/>
            <person name="Magnuson J."/>
            <person name="Mondo S."/>
            <person name="Nolan M."/>
            <person name="Ohm R."/>
            <person name="Pangilinan J."/>
            <person name="Park H.-J."/>
            <person name="Ramirez L."/>
            <person name="Alfaro M."/>
            <person name="Sun H."/>
            <person name="Tritt A."/>
            <person name="Yoshinaga Y."/>
            <person name="Zwiers L.-H."/>
            <person name="Turgeon B."/>
            <person name="Goodwin S."/>
            <person name="Spatafora J."/>
            <person name="Crous P."/>
            <person name="Grigoriev I."/>
        </authorList>
    </citation>
    <scope>NUCLEOTIDE SEQUENCE</scope>
    <source>
        <strain evidence="4">CBS 113389</strain>
    </source>
</reference>
<feature type="domain" description="Xylanolytic transcriptional activator regulatory" evidence="3">
    <location>
        <begin position="311"/>
        <end position="385"/>
    </location>
</feature>
<dbReference type="SMART" id="SM00906">
    <property type="entry name" value="Fungal_trans"/>
    <property type="match status" value="1"/>
</dbReference>
<evidence type="ECO:0000256" key="2">
    <source>
        <dbReference type="SAM" id="MobiDB-lite"/>
    </source>
</evidence>
<dbReference type="GeneID" id="54478482"/>
<gene>
    <name evidence="4" type="ORF">BDY17DRAFT_326250</name>
</gene>
<dbReference type="Proteomes" id="UP000799767">
    <property type="component" value="Unassembled WGS sequence"/>
</dbReference>
<feature type="region of interest" description="Disordered" evidence="2">
    <location>
        <begin position="66"/>
        <end position="120"/>
    </location>
</feature>
<evidence type="ECO:0000313" key="4">
    <source>
        <dbReference type="EMBL" id="KAF2481569.1"/>
    </source>
</evidence>
<dbReference type="GO" id="GO:0006351">
    <property type="term" value="P:DNA-templated transcription"/>
    <property type="evidence" value="ECO:0007669"/>
    <property type="project" value="InterPro"/>
</dbReference>
<accession>A0A6A6PNC2</accession>
<dbReference type="OrthoDB" id="39175at2759"/>
<dbReference type="GO" id="GO:0003677">
    <property type="term" value="F:DNA binding"/>
    <property type="evidence" value="ECO:0007669"/>
    <property type="project" value="InterPro"/>
</dbReference>
<dbReference type="EMBL" id="MU001638">
    <property type="protein sequence ID" value="KAF2481569.1"/>
    <property type="molecule type" value="Genomic_DNA"/>
</dbReference>
<dbReference type="AlphaFoldDB" id="A0A6A6PNC2"/>
<dbReference type="Pfam" id="PF04082">
    <property type="entry name" value="Fungal_trans"/>
    <property type="match status" value="1"/>
</dbReference>
<dbReference type="CDD" id="cd12148">
    <property type="entry name" value="fungal_TF_MHR"/>
    <property type="match status" value="1"/>
</dbReference>
<dbReference type="GO" id="GO:0003700">
    <property type="term" value="F:DNA-binding transcription factor activity"/>
    <property type="evidence" value="ECO:0007669"/>
    <property type="project" value="InterPro"/>
</dbReference>
<dbReference type="RefSeq" id="XP_033588139.1">
    <property type="nucleotide sequence ID" value="XM_033737480.1"/>
</dbReference>
<evidence type="ECO:0000256" key="1">
    <source>
        <dbReference type="ARBA" id="ARBA00023242"/>
    </source>
</evidence>
<dbReference type="GO" id="GO:0008270">
    <property type="term" value="F:zinc ion binding"/>
    <property type="evidence" value="ECO:0007669"/>
    <property type="project" value="InterPro"/>
</dbReference>
<evidence type="ECO:0000259" key="3">
    <source>
        <dbReference type="SMART" id="SM00906"/>
    </source>
</evidence>
<proteinExistence type="predicted"/>
<dbReference type="PANTHER" id="PTHR46910:SF25">
    <property type="entry name" value="ABC-TRANSPORTER-REGULATING TRANSCRIPTION FACTOR"/>
    <property type="match status" value="1"/>
</dbReference>
<name>A0A6A6PNC2_9PEZI</name>
<protein>
    <recommendedName>
        <fullName evidence="3">Xylanolytic transcriptional activator regulatory domain-containing protein</fullName>
    </recommendedName>
</protein>
<evidence type="ECO:0000313" key="5">
    <source>
        <dbReference type="Proteomes" id="UP000799767"/>
    </source>
</evidence>
<organism evidence="4 5">
    <name type="scientific">Neohortaea acidophila</name>
    <dbReference type="NCBI Taxonomy" id="245834"/>
    <lineage>
        <taxon>Eukaryota</taxon>
        <taxon>Fungi</taxon>
        <taxon>Dikarya</taxon>
        <taxon>Ascomycota</taxon>
        <taxon>Pezizomycotina</taxon>
        <taxon>Dothideomycetes</taxon>
        <taxon>Dothideomycetidae</taxon>
        <taxon>Mycosphaerellales</taxon>
        <taxon>Teratosphaeriaceae</taxon>
        <taxon>Neohortaea</taxon>
    </lineage>
</organism>
<dbReference type="PANTHER" id="PTHR46910">
    <property type="entry name" value="TRANSCRIPTION FACTOR PDR1"/>
    <property type="match status" value="1"/>
</dbReference>
<sequence>MTSYAGTGVQPCKDCVRLEKECIYAIPQRRKRKAQDAVPYRSDSNRPLEHIASHRNLVDFQSSSAPRAQNFFRSPRPTERPTLFPLDETEPSGISNAQDIGVEGASGFDPSLAASPLPKRNATSAEDANWQYHEPWSWTSILSDTGTEWVERRTGDGDFAAVAKTFSKVLVQRGSFGDYVLAESGESEISESTAWKYTNAFYEHSWEANLGFIDRKDLETHLKAYYRSPDQQIEYAWFALRNTVFACGYRGLLAKDPSVSFATAQAQAGRFFKAALSVLTNILIQPSNLVGVRALALMACYAEGLGSPAFKHLLCANAVHLAQSKGLHRQPDRAWASSEGEKNKRLWLWWALYALEKEYALFDGRPSAIHDGDISAQIPTTPATGGKNHTLSIGVRCAMIQSQISQRLLSIQALTLSLPELIGTVSHFDAQLKQLLDEIPAECRIGPLTKPIHSTRRMVELLFLHCSIYGTIMAVHSQFFYPWTTSRFATGGANAVLEAQIAASDSTVADAARNIILGLRLVSADVSTPGWLSFQFPLYAAINLFIYILKYPALETAAADLGLLDVCAGAFGYIEFSTQSQVSVSFPSEIASIAREMIRTCRGKLWKAADAGDAAAIDADTGPRTGNVGDVDFDSNLGLSDVGMGAEVPNFPHVGSEEWNFLSSFDLMNGGDAGFNDFLSQPLTFGDDAV</sequence>
<dbReference type="InterPro" id="IPR050987">
    <property type="entry name" value="AtrR-like"/>
</dbReference>
<keyword evidence="1" id="KW-0539">Nucleus</keyword>
<dbReference type="InterPro" id="IPR007219">
    <property type="entry name" value="XnlR_reg_dom"/>
</dbReference>